<feature type="compositionally biased region" description="Polar residues" evidence="6">
    <location>
        <begin position="33"/>
        <end position="52"/>
    </location>
</feature>
<dbReference type="SUPFAM" id="SSF48371">
    <property type="entry name" value="ARM repeat"/>
    <property type="match status" value="1"/>
</dbReference>
<proteinExistence type="inferred from homology"/>
<dbReference type="Pfam" id="PF12333">
    <property type="entry name" value="Ipi1_N"/>
    <property type="match status" value="1"/>
</dbReference>
<dbReference type="PANTHER" id="PTHR16056">
    <property type="entry name" value="REGULATOR OF MICROTUBULE DYNAMICS PROTEIN"/>
    <property type="match status" value="1"/>
</dbReference>
<evidence type="ECO:0000256" key="4">
    <source>
        <dbReference type="ARBA" id="ARBA00023242"/>
    </source>
</evidence>
<keyword evidence="5" id="KW-0698">rRNA processing</keyword>
<dbReference type="InterPro" id="IPR011989">
    <property type="entry name" value="ARM-like"/>
</dbReference>
<evidence type="ECO:0000256" key="5">
    <source>
        <dbReference type="RuleBase" id="RU368021"/>
    </source>
</evidence>
<dbReference type="AlphaFoldDB" id="A0A316YMT2"/>
<evidence type="ECO:0000313" key="9">
    <source>
        <dbReference type="Proteomes" id="UP000245768"/>
    </source>
</evidence>
<name>A0A316YMT2_9BASI</name>
<dbReference type="Gene3D" id="1.25.10.10">
    <property type="entry name" value="Leucine-rich Repeat Variant"/>
    <property type="match status" value="1"/>
</dbReference>
<keyword evidence="9" id="KW-1185">Reference proteome</keyword>
<dbReference type="InterPro" id="IPR024679">
    <property type="entry name" value="Ipi1_N"/>
</dbReference>
<gene>
    <name evidence="8" type="ORF">FA10DRAFT_113952</name>
</gene>
<evidence type="ECO:0000256" key="3">
    <source>
        <dbReference type="ARBA" id="ARBA00006427"/>
    </source>
</evidence>
<dbReference type="GO" id="GO:0006364">
    <property type="term" value="P:rRNA processing"/>
    <property type="evidence" value="ECO:0007669"/>
    <property type="project" value="UniProtKB-UniRule"/>
</dbReference>
<dbReference type="GO" id="GO:0005634">
    <property type="term" value="C:nucleus"/>
    <property type="evidence" value="ECO:0007669"/>
    <property type="project" value="UniProtKB-SubCell"/>
</dbReference>
<evidence type="ECO:0000313" key="8">
    <source>
        <dbReference type="EMBL" id="PWN90462.1"/>
    </source>
</evidence>
<evidence type="ECO:0000256" key="6">
    <source>
        <dbReference type="SAM" id="MobiDB-lite"/>
    </source>
</evidence>
<feature type="region of interest" description="Disordered" evidence="6">
    <location>
        <begin position="1"/>
        <end position="64"/>
    </location>
</feature>
<dbReference type="GeneID" id="37039803"/>
<keyword evidence="5" id="KW-0690">Ribosome biogenesis</keyword>
<dbReference type="GO" id="GO:0120330">
    <property type="term" value="C:rixosome complex"/>
    <property type="evidence" value="ECO:0007669"/>
    <property type="project" value="UniProtKB-UniRule"/>
</dbReference>
<comment type="subcellular location">
    <subcellularLocation>
        <location evidence="2 5">Nucleus</location>
    </subcellularLocation>
</comment>
<dbReference type="RefSeq" id="XP_025377660.1">
    <property type="nucleotide sequence ID" value="XM_025517887.1"/>
</dbReference>
<dbReference type="EMBL" id="KZ819636">
    <property type="protein sequence ID" value="PWN90462.1"/>
    <property type="molecule type" value="Genomic_DNA"/>
</dbReference>
<feature type="domain" description="Pre-rRNA-processing protein Ipi1 N-terminal" evidence="7">
    <location>
        <begin position="142"/>
        <end position="277"/>
    </location>
</feature>
<organism evidence="8 9">
    <name type="scientific">Acaromyces ingoldii</name>
    <dbReference type="NCBI Taxonomy" id="215250"/>
    <lineage>
        <taxon>Eukaryota</taxon>
        <taxon>Fungi</taxon>
        <taxon>Dikarya</taxon>
        <taxon>Basidiomycota</taxon>
        <taxon>Ustilaginomycotina</taxon>
        <taxon>Exobasidiomycetes</taxon>
        <taxon>Exobasidiales</taxon>
        <taxon>Cryptobasidiaceae</taxon>
        <taxon>Acaromyces</taxon>
    </lineage>
</organism>
<sequence>MAKAKKTKSSASTLGGDFEKKKAKLSKGKQAATNATNTSYKARSIALPQQSINKDRSKAPTTKRNLTLDDLISQTRHHNAVTRKDALYGLREIFASYPFLLSKSLGTVIPDAARLISDDDAGVRKALHAFLASYLPQFSRNRLRPYTSTLLLFTSTALSHIFPDVRLDAVRVLDLLCDALGDDVTSGWQAACQASDGRSSSSQTSGVNGATTSVSSPSFQHGSRILQCYMTLLGVSLSGAIGANQGAKLGPASASIISTDLTSASRLVILQSLLKFLQRGNLKSTVSDTPDQCPTWCFEAAFSSRSDFDAFKVSLRPDRRRTMEGATDNDSLELASESLADLDVTLGRGWNAEELATSVAGATAILQTLEKLEKGRSANGNSPYMHLFTALAPVLITNFLDSAPTAFPPSASFSAQQQQQQLSTHAQIVCVVAGLALVLWRGVAREARDASGNISTSYSDRETLSRLVGHMTPYFPFAGLSSFCDGASWSVEAREQLLNLSLTYCELVALLSMAETKQQAQQPTKGQKKLQGQLHEVSQFIPSIITGQTQNDSSTIGGGEAASTMAARSLSSEAYANLLPTVWLLLSRSADTAVVEPLLDALLRHWTLLKATDPARDISTEFIGRLILLASRPSYTSSFRIPSTLSPRLVEWLGKDLPRHLWELGGRNVISSEKTLELLRCVVSMSLFPAVGDTLRSTLVPFFHFVHPTRGAITGPYARLPQSSQAQARGLLAYLAPLSPALQDAVTRAGL</sequence>
<feature type="compositionally biased region" description="Polar residues" evidence="6">
    <location>
        <begin position="206"/>
        <end position="218"/>
    </location>
</feature>
<accession>A0A316YMT2</accession>
<dbReference type="InterPro" id="IPR016024">
    <property type="entry name" value="ARM-type_fold"/>
</dbReference>
<evidence type="ECO:0000256" key="1">
    <source>
        <dbReference type="ARBA" id="ARBA00002355"/>
    </source>
</evidence>
<dbReference type="OrthoDB" id="361362at2759"/>
<comment type="similarity">
    <text evidence="3 5">Belongs to the IPI1/TEX10 family.</text>
</comment>
<comment type="subunit">
    <text evidence="5">Component of the RIX1 complex.</text>
</comment>
<dbReference type="Proteomes" id="UP000245768">
    <property type="component" value="Unassembled WGS sequence"/>
</dbReference>
<comment type="function">
    <text evidence="1 5">Component of the RIX1 complex required for processing of ITS2 sequences from 35S pre-rRNA.</text>
</comment>
<evidence type="ECO:0000256" key="2">
    <source>
        <dbReference type="ARBA" id="ARBA00004123"/>
    </source>
</evidence>
<reference evidence="8 9" key="1">
    <citation type="journal article" date="2018" name="Mol. Biol. Evol.">
        <title>Broad Genomic Sampling Reveals a Smut Pathogenic Ancestry of the Fungal Clade Ustilaginomycotina.</title>
        <authorList>
            <person name="Kijpornyongpan T."/>
            <person name="Mondo S.J."/>
            <person name="Barry K."/>
            <person name="Sandor L."/>
            <person name="Lee J."/>
            <person name="Lipzen A."/>
            <person name="Pangilinan J."/>
            <person name="LaButti K."/>
            <person name="Hainaut M."/>
            <person name="Henrissat B."/>
            <person name="Grigoriev I.V."/>
            <person name="Spatafora J.W."/>
            <person name="Aime M.C."/>
        </authorList>
    </citation>
    <scope>NUCLEOTIDE SEQUENCE [LARGE SCALE GENOMIC DNA]</scope>
    <source>
        <strain evidence="8 9">MCA 4198</strain>
    </source>
</reference>
<dbReference type="PANTHER" id="PTHR16056:SF2">
    <property type="entry name" value="TESTIS-EXPRESSED PROTEIN 10"/>
    <property type="match status" value="1"/>
</dbReference>
<evidence type="ECO:0000259" key="7">
    <source>
        <dbReference type="Pfam" id="PF12333"/>
    </source>
</evidence>
<feature type="compositionally biased region" description="Low complexity" evidence="6">
    <location>
        <begin position="195"/>
        <end position="205"/>
    </location>
</feature>
<keyword evidence="4 5" id="KW-0539">Nucleus</keyword>
<feature type="region of interest" description="Disordered" evidence="6">
    <location>
        <begin position="194"/>
        <end position="218"/>
    </location>
</feature>
<protein>
    <recommendedName>
        <fullName evidence="5">Pre-rRNA-processing protein</fullName>
    </recommendedName>
</protein>
<dbReference type="InParanoid" id="A0A316YMT2"/>
<dbReference type="STRING" id="215250.A0A316YMT2"/>